<protein>
    <submittedName>
        <fullName evidence="2">DUF397 domain-containing protein</fullName>
    </submittedName>
</protein>
<evidence type="ECO:0000259" key="1">
    <source>
        <dbReference type="Pfam" id="PF04149"/>
    </source>
</evidence>
<dbReference type="AlphaFoldDB" id="A0A229TL92"/>
<feature type="domain" description="DUF397" evidence="1">
    <location>
        <begin position="4"/>
        <end position="55"/>
    </location>
</feature>
<dbReference type="Proteomes" id="UP000215199">
    <property type="component" value="Unassembled WGS sequence"/>
</dbReference>
<accession>A0A229TL92</accession>
<dbReference type="OrthoDB" id="4267227at2"/>
<organism evidence="2 3">
    <name type="scientific">Amycolatopsis vastitatis</name>
    <dbReference type="NCBI Taxonomy" id="1905142"/>
    <lineage>
        <taxon>Bacteria</taxon>
        <taxon>Bacillati</taxon>
        <taxon>Actinomycetota</taxon>
        <taxon>Actinomycetes</taxon>
        <taxon>Pseudonocardiales</taxon>
        <taxon>Pseudonocardiaceae</taxon>
        <taxon>Amycolatopsis</taxon>
    </lineage>
</organism>
<proteinExistence type="predicted"/>
<evidence type="ECO:0000313" key="3">
    <source>
        <dbReference type="Proteomes" id="UP000215199"/>
    </source>
</evidence>
<name>A0A229TL92_9PSEU</name>
<comment type="caution">
    <text evidence="2">The sequence shown here is derived from an EMBL/GenBank/DDBJ whole genome shotgun (WGS) entry which is preliminary data.</text>
</comment>
<dbReference type="RefSeq" id="WP_093945514.1">
    <property type="nucleotide sequence ID" value="NZ_NMUL01000001.1"/>
</dbReference>
<evidence type="ECO:0000313" key="2">
    <source>
        <dbReference type="EMBL" id="OXM71704.1"/>
    </source>
</evidence>
<sequence length="56" mass="5957">MTSQWRKSSYSGGNNGNCVEVALNTELVGVRDSKAPASGELAVPAEAWATFLRELS</sequence>
<dbReference type="Pfam" id="PF04149">
    <property type="entry name" value="DUF397"/>
    <property type="match status" value="1"/>
</dbReference>
<dbReference type="EMBL" id="NMUL01000001">
    <property type="protein sequence ID" value="OXM71704.1"/>
    <property type="molecule type" value="Genomic_DNA"/>
</dbReference>
<reference evidence="3" key="1">
    <citation type="submission" date="2017-07" db="EMBL/GenBank/DDBJ databases">
        <title>Comparative genome mining reveals phylogenetic distribution patterns of secondary metabolites in Amycolatopsis.</title>
        <authorList>
            <person name="Adamek M."/>
            <person name="Alanjary M."/>
            <person name="Sales-Ortells H."/>
            <person name="Goodfellow M."/>
            <person name="Bull A.T."/>
            <person name="Kalinowski J."/>
            <person name="Ziemert N."/>
        </authorList>
    </citation>
    <scope>NUCLEOTIDE SEQUENCE [LARGE SCALE GENOMIC DNA]</scope>
    <source>
        <strain evidence="3">H5</strain>
    </source>
</reference>
<dbReference type="InterPro" id="IPR007278">
    <property type="entry name" value="DUF397"/>
</dbReference>
<gene>
    <name evidence="2" type="ORF">CF165_01215</name>
</gene>
<keyword evidence="3" id="KW-1185">Reference proteome</keyword>